<feature type="domain" description="LIM zinc-binding" evidence="10">
    <location>
        <begin position="76"/>
        <end position="138"/>
    </location>
</feature>
<evidence type="ECO:0000313" key="11">
    <source>
        <dbReference type="EMBL" id="KAK2159066.1"/>
    </source>
</evidence>
<evidence type="ECO:0000256" key="4">
    <source>
        <dbReference type="ARBA" id="ARBA00023038"/>
    </source>
</evidence>
<comment type="caution">
    <text evidence="11">The sequence shown here is derived from an EMBL/GenBank/DDBJ whole genome shotgun (WGS) entry which is preliminary data.</text>
</comment>
<evidence type="ECO:0000259" key="10">
    <source>
        <dbReference type="PROSITE" id="PS50023"/>
    </source>
</evidence>
<keyword evidence="12" id="KW-1185">Reference proteome</keyword>
<dbReference type="PANTHER" id="PTHR24208:SF168">
    <property type="entry name" value="PROTEIN APTEROUS"/>
    <property type="match status" value="1"/>
</dbReference>
<dbReference type="FunFam" id="2.10.110.10:FF:000033">
    <property type="entry name" value="LIM/homeobox protein Lhx9 isoform X2"/>
    <property type="match status" value="1"/>
</dbReference>
<gene>
    <name evidence="11" type="ORF">LSH36_159g05035</name>
</gene>
<proteinExistence type="predicted"/>
<dbReference type="PROSITE" id="PS00478">
    <property type="entry name" value="LIM_DOMAIN_1"/>
    <property type="match status" value="1"/>
</dbReference>
<dbReference type="CDD" id="cd09369">
    <property type="entry name" value="LIM1_Lhx2_Lhx9"/>
    <property type="match status" value="1"/>
</dbReference>
<keyword evidence="5" id="KW-0238">DNA-binding</keyword>
<dbReference type="SUPFAM" id="SSF57716">
    <property type="entry name" value="Glucocorticoid receptor-like (DNA-binding domain)"/>
    <property type="match status" value="1"/>
</dbReference>
<evidence type="ECO:0000256" key="3">
    <source>
        <dbReference type="ARBA" id="ARBA00022833"/>
    </source>
</evidence>
<feature type="domain" description="LIM zinc-binding" evidence="10">
    <location>
        <begin position="14"/>
        <end position="75"/>
    </location>
</feature>
<evidence type="ECO:0000256" key="9">
    <source>
        <dbReference type="SAM" id="MobiDB-lite"/>
    </source>
</evidence>
<dbReference type="AlphaFoldDB" id="A0AAD9JUC3"/>
<dbReference type="SMART" id="SM00132">
    <property type="entry name" value="LIM"/>
    <property type="match status" value="2"/>
</dbReference>
<feature type="compositionally biased region" description="Low complexity" evidence="9">
    <location>
        <begin position="249"/>
        <end position="263"/>
    </location>
</feature>
<protein>
    <recommendedName>
        <fullName evidence="10">LIM zinc-binding domain-containing protein</fullName>
    </recommendedName>
</protein>
<dbReference type="InterPro" id="IPR050453">
    <property type="entry name" value="LIM_Homeobox_TF"/>
</dbReference>
<dbReference type="Pfam" id="PF00412">
    <property type="entry name" value="LIM"/>
    <property type="match status" value="2"/>
</dbReference>
<dbReference type="GO" id="GO:0030182">
    <property type="term" value="P:neuron differentiation"/>
    <property type="evidence" value="ECO:0007669"/>
    <property type="project" value="TreeGrafter"/>
</dbReference>
<dbReference type="GO" id="GO:0046872">
    <property type="term" value="F:metal ion binding"/>
    <property type="evidence" value="ECO:0007669"/>
    <property type="project" value="UniProtKB-KW"/>
</dbReference>
<dbReference type="PROSITE" id="PS50023">
    <property type="entry name" value="LIM_DOMAIN_2"/>
    <property type="match status" value="2"/>
</dbReference>
<comment type="subcellular location">
    <subcellularLocation>
        <location evidence="1">Nucleus</location>
    </subcellularLocation>
</comment>
<evidence type="ECO:0000313" key="12">
    <source>
        <dbReference type="Proteomes" id="UP001208570"/>
    </source>
</evidence>
<evidence type="ECO:0000256" key="1">
    <source>
        <dbReference type="ARBA" id="ARBA00004123"/>
    </source>
</evidence>
<dbReference type="PANTHER" id="PTHR24208">
    <property type="entry name" value="LIM/HOMEOBOX PROTEIN LHX"/>
    <property type="match status" value="1"/>
</dbReference>
<feature type="compositionally biased region" description="Polar residues" evidence="9">
    <location>
        <begin position="221"/>
        <end position="242"/>
    </location>
</feature>
<dbReference type="GO" id="GO:0005634">
    <property type="term" value="C:nucleus"/>
    <property type="evidence" value="ECO:0007669"/>
    <property type="project" value="UniProtKB-SubCell"/>
</dbReference>
<accession>A0AAD9JUC3</accession>
<evidence type="ECO:0000256" key="7">
    <source>
        <dbReference type="ARBA" id="ARBA00023242"/>
    </source>
</evidence>
<evidence type="ECO:0000256" key="5">
    <source>
        <dbReference type="ARBA" id="ARBA00023125"/>
    </source>
</evidence>
<keyword evidence="7" id="KW-0539">Nucleus</keyword>
<name>A0AAD9JUC3_9ANNE</name>
<evidence type="ECO:0000256" key="6">
    <source>
        <dbReference type="ARBA" id="ARBA00023155"/>
    </source>
</evidence>
<evidence type="ECO:0000256" key="2">
    <source>
        <dbReference type="ARBA" id="ARBA00022723"/>
    </source>
</evidence>
<dbReference type="Proteomes" id="UP001208570">
    <property type="component" value="Unassembled WGS sequence"/>
</dbReference>
<dbReference type="GO" id="GO:0000977">
    <property type="term" value="F:RNA polymerase II transcription regulatory region sequence-specific DNA binding"/>
    <property type="evidence" value="ECO:0007669"/>
    <property type="project" value="TreeGrafter"/>
</dbReference>
<dbReference type="GO" id="GO:0000981">
    <property type="term" value="F:DNA-binding transcription factor activity, RNA polymerase II-specific"/>
    <property type="evidence" value="ECO:0007669"/>
    <property type="project" value="TreeGrafter"/>
</dbReference>
<organism evidence="11 12">
    <name type="scientific">Paralvinella palmiformis</name>
    <dbReference type="NCBI Taxonomy" id="53620"/>
    <lineage>
        <taxon>Eukaryota</taxon>
        <taxon>Metazoa</taxon>
        <taxon>Spiralia</taxon>
        <taxon>Lophotrochozoa</taxon>
        <taxon>Annelida</taxon>
        <taxon>Polychaeta</taxon>
        <taxon>Sedentaria</taxon>
        <taxon>Canalipalpata</taxon>
        <taxon>Terebellida</taxon>
        <taxon>Terebelliformia</taxon>
        <taxon>Alvinellidae</taxon>
        <taxon>Paralvinella</taxon>
    </lineage>
</organism>
<reference evidence="11" key="1">
    <citation type="journal article" date="2023" name="Mol. Biol. Evol.">
        <title>Third-Generation Sequencing Reveals the Adaptive Role of the Epigenome in Three Deep-Sea Polychaetes.</title>
        <authorList>
            <person name="Perez M."/>
            <person name="Aroh O."/>
            <person name="Sun Y."/>
            <person name="Lan Y."/>
            <person name="Juniper S.K."/>
            <person name="Young C.R."/>
            <person name="Angers B."/>
            <person name="Qian P.Y."/>
        </authorList>
    </citation>
    <scope>NUCLEOTIDE SEQUENCE</scope>
    <source>
        <strain evidence="11">P08H-3</strain>
    </source>
</reference>
<evidence type="ECO:0000256" key="8">
    <source>
        <dbReference type="PROSITE-ProRule" id="PRU00125"/>
    </source>
</evidence>
<keyword evidence="3 8" id="KW-0862">Zinc</keyword>
<dbReference type="InterPro" id="IPR001781">
    <property type="entry name" value="Znf_LIM"/>
</dbReference>
<feature type="region of interest" description="Disordered" evidence="9">
    <location>
        <begin position="213"/>
        <end position="285"/>
    </location>
</feature>
<keyword evidence="4 8" id="KW-0440">LIM domain</keyword>
<dbReference type="Gene3D" id="2.10.110.10">
    <property type="entry name" value="Cysteine Rich Protein"/>
    <property type="match status" value="2"/>
</dbReference>
<keyword evidence="2 8" id="KW-0479">Metal-binding</keyword>
<keyword evidence="6" id="KW-0371">Homeobox</keyword>
<dbReference type="EMBL" id="JAODUP010000159">
    <property type="protein sequence ID" value="KAK2159066.1"/>
    <property type="molecule type" value="Genomic_DNA"/>
</dbReference>
<sequence>MLEYNAGISDPDIISVSRQSSKIIDRYYLLAVDRKWHITCLRCVECKLPLDSEVTCFAKDGNIYCKEDYYRLFGLKRCARCQLTIGSRELVMKARDFVYHINCFSCVTCQRLLTTGEHFGMYQSLVYCKTHYHSDVIQAAADYKPIYADTTATGHVTYYNGVGAVQKGRPRKRKSPLPEIDFHGHHLGVVLLADGGVWFQNARAKYRRNVLKSEGDKAVSQEGSQSAGEDSKVQRSSGSGMSDVSGARSPALSDISSSASLSDYHNTSLPEDTGSEQKLSAHAPVSSGLMSELFGDNGVGSMIHK</sequence>